<dbReference type="EMBL" id="BMWH01000017">
    <property type="protein sequence ID" value="GGZ97757.1"/>
    <property type="molecule type" value="Genomic_DNA"/>
</dbReference>
<evidence type="ECO:0000313" key="2">
    <source>
        <dbReference type="Proteomes" id="UP000623010"/>
    </source>
</evidence>
<sequence>MVERLSARILGAVFGAVLIFAVPAVGLGAAAGPTGGAAHRVAAGILVAQDQRCC</sequence>
<name>A0A918RI19_9ACTN</name>
<protein>
    <submittedName>
        <fullName evidence="1">Uncharacterized protein</fullName>
    </submittedName>
</protein>
<keyword evidence="2" id="KW-1185">Reference proteome</keyword>
<accession>A0A918RI19</accession>
<proteinExistence type="predicted"/>
<reference evidence="1" key="1">
    <citation type="journal article" date="2014" name="Int. J. Syst. Evol. Microbiol.">
        <title>Complete genome sequence of Corynebacterium casei LMG S-19264T (=DSM 44701T), isolated from a smear-ripened cheese.</title>
        <authorList>
            <consortium name="US DOE Joint Genome Institute (JGI-PGF)"/>
            <person name="Walter F."/>
            <person name="Albersmeier A."/>
            <person name="Kalinowski J."/>
            <person name="Ruckert C."/>
        </authorList>
    </citation>
    <scope>NUCLEOTIDE SEQUENCE</scope>
    <source>
        <strain evidence="1">JCM 5016</strain>
    </source>
</reference>
<evidence type="ECO:0000313" key="1">
    <source>
        <dbReference type="EMBL" id="GGZ97757.1"/>
    </source>
</evidence>
<dbReference type="Proteomes" id="UP000623010">
    <property type="component" value="Unassembled WGS sequence"/>
</dbReference>
<gene>
    <name evidence="1" type="ORF">GCM10010389_41240</name>
</gene>
<reference evidence="1" key="2">
    <citation type="submission" date="2020-09" db="EMBL/GenBank/DDBJ databases">
        <authorList>
            <person name="Sun Q."/>
            <person name="Ohkuma M."/>
        </authorList>
    </citation>
    <scope>NUCLEOTIDE SEQUENCE</scope>
    <source>
        <strain evidence="1">JCM 5016</strain>
    </source>
</reference>
<dbReference type="RefSeq" id="WP_190058919.1">
    <property type="nucleotide sequence ID" value="NZ_BMWH01000017.1"/>
</dbReference>
<organism evidence="1 2">
    <name type="scientific">Streptomyces echinoruber</name>
    <dbReference type="NCBI Taxonomy" id="68898"/>
    <lineage>
        <taxon>Bacteria</taxon>
        <taxon>Bacillati</taxon>
        <taxon>Actinomycetota</taxon>
        <taxon>Actinomycetes</taxon>
        <taxon>Kitasatosporales</taxon>
        <taxon>Streptomycetaceae</taxon>
        <taxon>Streptomyces</taxon>
    </lineage>
</organism>
<comment type="caution">
    <text evidence="1">The sequence shown here is derived from an EMBL/GenBank/DDBJ whole genome shotgun (WGS) entry which is preliminary data.</text>
</comment>
<dbReference type="AlphaFoldDB" id="A0A918RI19"/>